<proteinExistence type="predicted"/>
<feature type="non-terminal residue" evidence="1">
    <location>
        <position position="54"/>
    </location>
</feature>
<gene>
    <name evidence="1" type="ORF">S12H4_05875</name>
</gene>
<reference evidence="1" key="1">
    <citation type="journal article" date="2014" name="Front. Microbiol.">
        <title>High frequency of phylogenetically diverse reductive dehalogenase-homologous genes in deep subseafloor sedimentary metagenomes.</title>
        <authorList>
            <person name="Kawai M."/>
            <person name="Futagami T."/>
            <person name="Toyoda A."/>
            <person name="Takaki Y."/>
            <person name="Nishi S."/>
            <person name="Hori S."/>
            <person name="Arai W."/>
            <person name="Tsubouchi T."/>
            <person name="Morono Y."/>
            <person name="Uchiyama I."/>
            <person name="Ito T."/>
            <person name="Fujiyama A."/>
            <person name="Inagaki F."/>
            <person name="Takami H."/>
        </authorList>
    </citation>
    <scope>NUCLEOTIDE SEQUENCE</scope>
    <source>
        <strain evidence="1">Expedition CK06-06</strain>
    </source>
</reference>
<name>X1RSU1_9ZZZZ</name>
<accession>X1RSU1</accession>
<protein>
    <submittedName>
        <fullName evidence="1">Uncharacterized protein</fullName>
    </submittedName>
</protein>
<evidence type="ECO:0000313" key="1">
    <source>
        <dbReference type="EMBL" id="GAI66265.1"/>
    </source>
</evidence>
<comment type="caution">
    <text evidence="1">The sequence shown here is derived from an EMBL/GenBank/DDBJ whole genome shotgun (WGS) entry which is preliminary data.</text>
</comment>
<sequence>MVIAYHAIFTTYGTWLPNDPRGSYSKEIYNEQLRTLSIINYGRQNPAPAKDLLI</sequence>
<dbReference type="EMBL" id="BARW01001997">
    <property type="protein sequence ID" value="GAI66265.1"/>
    <property type="molecule type" value="Genomic_DNA"/>
</dbReference>
<organism evidence="1">
    <name type="scientific">marine sediment metagenome</name>
    <dbReference type="NCBI Taxonomy" id="412755"/>
    <lineage>
        <taxon>unclassified sequences</taxon>
        <taxon>metagenomes</taxon>
        <taxon>ecological metagenomes</taxon>
    </lineage>
</organism>
<dbReference type="AlphaFoldDB" id="X1RSU1"/>